<dbReference type="EMBL" id="ADLO01000097">
    <property type="protein sequence ID" value="KGF54045.1"/>
    <property type="molecule type" value="Genomic_DNA"/>
</dbReference>
<comment type="pathway">
    <text evidence="12 15">Amino-acid biosynthesis; L-valine biosynthesis; L-valine from pyruvate: step 3/4.</text>
</comment>
<comment type="similarity">
    <text evidence="2 15">Belongs to the IlvD/Edd family.</text>
</comment>
<dbReference type="InterPro" id="IPR020558">
    <property type="entry name" value="DiOHA_6PGluconate_deHydtase_CS"/>
</dbReference>
<gene>
    <name evidence="15" type="primary">ilvD</name>
    <name evidence="18" type="ORF">HMPREF9460_03195</name>
</gene>
<dbReference type="PANTHER" id="PTHR43661:SF3">
    <property type="entry name" value="D-XYLONATE DEHYDRATASE YAGF-RELATED"/>
    <property type="match status" value="1"/>
</dbReference>
<dbReference type="HOGENOM" id="CLU_014271_4_2_9"/>
<dbReference type="RefSeq" id="WP_080744524.1">
    <property type="nucleotide sequence ID" value="NZ_KN174165.1"/>
</dbReference>
<keyword evidence="5 15" id="KW-0479">Metal-binding</keyword>
<feature type="binding site" evidence="15">
    <location>
        <position position="133"/>
    </location>
    <ligand>
        <name>Mg(2+)</name>
        <dbReference type="ChEBI" id="CHEBI:18420"/>
    </ligand>
</feature>
<evidence type="ECO:0000256" key="13">
    <source>
        <dbReference type="ARBA" id="ARBA00029437"/>
    </source>
</evidence>
<comment type="catalytic activity">
    <reaction evidence="15">
        <text>(2R,3R)-2,3-dihydroxy-3-methylpentanoate = (S)-3-methyl-2-oxopentanoate + H2O</text>
        <dbReference type="Rhea" id="RHEA:27694"/>
        <dbReference type="ChEBI" id="CHEBI:15377"/>
        <dbReference type="ChEBI" id="CHEBI:35146"/>
        <dbReference type="ChEBI" id="CHEBI:49258"/>
        <dbReference type="EC" id="4.2.1.9"/>
    </reaction>
</comment>
<evidence type="ECO:0000256" key="5">
    <source>
        <dbReference type="ARBA" id="ARBA00022723"/>
    </source>
</evidence>
<proteinExistence type="inferred from homology"/>
<protein>
    <recommendedName>
        <fullName evidence="14 15">Dihydroxy-acid dehydratase</fullName>
        <shortName evidence="15">DAD</shortName>
        <ecNumber evidence="14 15">4.2.1.9</ecNumber>
    </recommendedName>
</protein>
<comment type="function">
    <text evidence="15">Functions in the biosynthesis of branched-chain amino acids. Catalyzes the dehydration of (2R,3R)-2,3-dihydroxy-3-methylpentanoate (2,3-dihydroxy-3-methylvalerate) into 2-oxo-3-methylpentanoate (2-oxo-3-methylvalerate) and of (2R)-2,3-dihydroxy-3-methylbutanoate (2,3-dihydroxyisovalerate) into 2-oxo-3-methylbutanoate (2-oxoisovalerate), the penultimate precursor to L-isoleucine and L-valine, respectively.</text>
</comment>
<feature type="binding site" evidence="15">
    <location>
        <position position="453"/>
    </location>
    <ligand>
        <name>Mg(2+)</name>
        <dbReference type="ChEBI" id="CHEBI:18420"/>
    </ligand>
</feature>
<comment type="pathway">
    <text evidence="13 15">Amino-acid biosynthesis; L-isoleucine biosynthesis; L-isoleucine from 2-oxobutanoate: step 3/4.</text>
</comment>
<evidence type="ECO:0000256" key="1">
    <source>
        <dbReference type="ARBA" id="ARBA00001946"/>
    </source>
</evidence>
<organism evidence="18 19">
    <name type="scientific">Flavonifractor plautii 1_3_50AFAA</name>
    <dbReference type="NCBI Taxonomy" id="742738"/>
    <lineage>
        <taxon>Bacteria</taxon>
        <taxon>Bacillati</taxon>
        <taxon>Bacillota</taxon>
        <taxon>Clostridia</taxon>
        <taxon>Eubacteriales</taxon>
        <taxon>Oscillospiraceae</taxon>
        <taxon>Flavonifractor</taxon>
    </lineage>
</organism>
<evidence type="ECO:0000256" key="11">
    <source>
        <dbReference type="ARBA" id="ARBA00029304"/>
    </source>
</evidence>
<comment type="cofactor">
    <cofactor evidence="15">
        <name>[2Fe-2S] cluster</name>
        <dbReference type="ChEBI" id="CHEBI:190135"/>
    </cofactor>
    <text evidence="15">Binds 1 [2Fe-2S] cluster per subunit. This cluster acts as a Lewis acid cofactor.</text>
</comment>
<dbReference type="InterPro" id="IPR042096">
    <property type="entry name" value="Dihydro-acid_dehy_C"/>
</dbReference>
<dbReference type="HAMAP" id="MF_00012">
    <property type="entry name" value="IlvD"/>
    <property type="match status" value="1"/>
</dbReference>
<dbReference type="UniPathway" id="UPA00049">
    <property type="reaction ID" value="UER00061"/>
</dbReference>
<reference evidence="18 19" key="1">
    <citation type="submission" date="2011-08" db="EMBL/GenBank/DDBJ databases">
        <title>The Genome Sequence of Clostridium orbiscindens 1_3_50AFAA.</title>
        <authorList>
            <consortium name="The Broad Institute Genome Sequencing Platform"/>
            <person name="Earl A."/>
            <person name="Ward D."/>
            <person name="Feldgarden M."/>
            <person name="Gevers D."/>
            <person name="Daigneault M."/>
            <person name="Strauss J."/>
            <person name="Allen-Vercoe E."/>
            <person name="Young S.K."/>
            <person name="Zeng Q."/>
            <person name="Gargeya S."/>
            <person name="Fitzgerald M."/>
            <person name="Haas B."/>
            <person name="Abouelleil A."/>
            <person name="Alvarado L."/>
            <person name="Arachchi H.M."/>
            <person name="Berlin A."/>
            <person name="Brown A."/>
            <person name="Chapman S.B."/>
            <person name="Chen Z."/>
            <person name="Dunbar C."/>
            <person name="Freedman E."/>
            <person name="Gearin G."/>
            <person name="Gellesch M."/>
            <person name="Goldberg J."/>
            <person name="Griggs A."/>
            <person name="Gujja S."/>
            <person name="Heiman D."/>
            <person name="Howarth C."/>
            <person name="Larson L."/>
            <person name="Lui A."/>
            <person name="MacDonald P.J.P."/>
            <person name="Montmayeur A."/>
            <person name="Murphy C."/>
            <person name="Neiman D."/>
            <person name="Pearson M."/>
            <person name="Priest M."/>
            <person name="Roberts A."/>
            <person name="Saif S."/>
            <person name="Shea T."/>
            <person name="Shenoy N."/>
            <person name="Sisk P."/>
            <person name="Stolte C."/>
            <person name="Sykes S."/>
            <person name="Wortman J."/>
            <person name="Nusbaum C."/>
            <person name="Birren B."/>
        </authorList>
    </citation>
    <scope>NUCLEOTIDE SEQUENCE [LARGE SCALE GENOMIC DNA]</scope>
    <source>
        <strain evidence="18 19">1_3_50AFAA</strain>
    </source>
</reference>
<evidence type="ECO:0000259" key="16">
    <source>
        <dbReference type="Pfam" id="PF00920"/>
    </source>
</evidence>
<keyword evidence="6 15" id="KW-0460">Magnesium</keyword>
<name>A0A096B4Q6_FLAPL</name>
<dbReference type="PANTHER" id="PTHR43661">
    <property type="entry name" value="D-XYLONATE DEHYDRATASE"/>
    <property type="match status" value="1"/>
</dbReference>
<feature type="binding site" evidence="15">
    <location>
        <position position="91"/>
    </location>
    <ligand>
        <name>Mg(2+)</name>
        <dbReference type="ChEBI" id="CHEBI:18420"/>
    </ligand>
</feature>
<feature type="domain" description="Dihydroxy-acid/6-phosphogluconate dehydratase C-terminal" evidence="17">
    <location>
        <begin position="369"/>
        <end position="560"/>
    </location>
</feature>
<feature type="modified residue" description="N6-carboxylysine" evidence="15">
    <location>
        <position position="134"/>
    </location>
</feature>
<comment type="subunit">
    <text evidence="15">Homodimer.</text>
</comment>
<evidence type="ECO:0000256" key="9">
    <source>
        <dbReference type="ARBA" id="ARBA00023239"/>
    </source>
</evidence>
<dbReference type="eggNOG" id="COG0129">
    <property type="taxonomic scope" value="Bacteria"/>
</dbReference>
<dbReference type="SUPFAM" id="SSF143975">
    <property type="entry name" value="IlvD/EDD N-terminal domain-like"/>
    <property type="match status" value="1"/>
</dbReference>
<dbReference type="InterPro" id="IPR000581">
    <property type="entry name" value="ILV_EDD_N"/>
</dbReference>
<evidence type="ECO:0000313" key="19">
    <source>
        <dbReference type="Proteomes" id="UP000029585"/>
    </source>
</evidence>
<dbReference type="UniPathway" id="UPA00047">
    <property type="reaction ID" value="UER00057"/>
</dbReference>
<keyword evidence="8 15" id="KW-0411">Iron-sulfur</keyword>
<evidence type="ECO:0000256" key="10">
    <source>
        <dbReference type="ARBA" id="ARBA00023304"/>
    </source>
</evidence>
<evidence type="ECO:0000256" key="4">
    <source>
        <dbReference type="ARBA" id="ARBA00022714"/>
    </source>
</evidence>
<dbReference type="NCBIfam" id="TIGR00110">
    <property type="entry name" value="ilvD"/>
    <property type="match status" value="1"/>
</dbReference>
<accession>A0A096B4Q6</accession>
<feature type="domain" description="Dihydroxy-acid/6-phosphogluconate dehydratase N-terminal" evidence="16">
    <location>
        <begin position="44"/>
        <end position="359"/>
    </location>
</feature>
<dbReference type="PROSITE" id="PS00886">
    <property type="entry name" value="ILVD_EDD_1"/>
    <property type="match status" value="1"/>
</dbReference>
<dbReference type="GO" id="GO:0004160">
    <property type="term" value="F:dihydroxy-acid dehydratase activity"/>
    <property type="evidence" value="ECO:0007669"/>
    <property type="project" value="UniProtKB-UniRule"/>
</dbReference>
<keyword evidence="7 15" id="KW-0408">Iron</keyword>
<dbReference type="AlphaFoldDB" id="A0A096B4Q6"/>
<evidence type="ECO:0000256" key="7">
    <source>
        <dbReference type="ARBA" id="ARBA00023004"/>
    </source>
</evidence>
<dbReference type="GO" id="GO:0005829">
    <property type="term" value="C:cytosol"/>
    <property type="evidence" value="ECO:0007669"/>
    <property type="project" value="TreeGrafter"/>
</dbReference>
<dbReference type="EC" id="4.2.1.9" evidence="14 15"/>
<dbReference type="NCBIfam" id="NF002068">
    <property type="entry name" value="PRK00911.1"/>
    <property type="match status" value="1"/>
</dbReference>
<evidence type="ECO:0000256" key="15">
    <source>
        <dbReference type="HAMAP-Rule" id="MF_00012"/>
    </source>
</evidence>
<comment type="cofactor">
    <cofactor evidence="1 15">
        <name>Mg(2+)</name>
        <dbReference type="ChEBI" id="CHEBI:18420"/>
    </cofactor>
</comment>
<dbReference type="InterPro" id="IPR037237">
    <property type="entry name" value="IlvD/EDD_N"/>
</dbReference>
<evidence type="ECO:0000256" key="14">
    <source>
        <dbReference type="ARBA" id="ARBA00029490"/>
    </source>
</evidence>
<keyword evidence="9 15" id="KW-0456">Lyase</keyword>
<dbReference type="GO" id="GO:0051537">
    <property type="term" value="F:2 iron, 2 sulfur cluster binding"/>
    <property type="evidence" value="ECO:0007669"/>
    <property type="project" value="UniProtKB-UniRule"/>
</dbReference>
<evidence type="ECO:0000259" key="17">
    <source>
        <dbReference type="Pfam" id="PF24877"/>
    </source>
</evidence>
<evidence type="ECO:0000256" key="6">
    <source>
        <dbReference type="ARBA" id="ARBA00022842"/>
    </source>
</evidence>
<evidence type="ECO:0000256" key="3">
    <source>
        <dbReference type="ARBA" id="ARBA00022605"/>
    </source>
</evidence>
<dbReference type="Proteomes" id="UP000029585">
    <property type="component" value="Unassembled WGS sequence"/>
</dbReference>
<keyword evidence="3 15" id="KW-0028">Amino-acid biosynthesis</keyword>
<feature type="active site" description="Proton acceptor" evidence="15">
    <location>
        <position position="479"/>
    </location>
</feature>
<dbReference type="PROSITE" id="PS00887">
    <property type="entry name" value="ILVD_EDD_2"/>
    <property type="match status" value="1"/>
</dbReference>
<comment type="caution">
    <text evidence="18">The sequence shown here is derived from an EMBL/GenBank/DDBJ whole genome shotgun (WGS) entry which is preliminary data.</text>
</comment>
<dbReference type="Pfam" id="PF24877">
    <property type="entry name" value="ILV_EDD_C"/>
    <property type="match status" value="1"/>
</dbReference>
<dbReference type="Gene3D" id="3.50.30.80">
    <property type="entry name" value="IlvD/EDD C-terminal domain-like"/>
    <property type="match status" value="1"/>
</dbReference>
<dbReference type="GO" id="GO:0009097">
    <property type="term" value="P:isoleucine biosynthetic process"/>
    <property type="evidence" value="ECO:0007669"/>
    <property type="project" value="UniProtKB-UniRule"/>
</dbReference>
<dbReference type="InterPro" id="IPR004404">
    <property type="entry name" value="DihydroxyA_deHydtase"/>
</dbReference>
<evidence type="ECO:0000256" key="12">
    <source>
        <dbReference type="ARBA" id="ARBA00029436"/>
    </source>
</evidence>
<feature type="binding site" description="via carbamate group" evidence="15">
    <location>
        <position position="134"/>
    </location>
    <ligand>
        <name>Mg(2+)</name>
        <dbReference type="ChEBI" id="CHEBI:18420"/>
    </ligand>
</feature>
<comment type="caution">
    <text evidence="15">Lacks conserved residue(s) required for the propagation of feature annotation.</text>
</comment>
<keyword evidence="4 15" id="KW-0001">2Fe-2S</keyword>
<evidence type="ECO:0000313" key="18">
    <source>
        <dbReference type="EMBL" id="KGF54045.1"/>
    </source>
</evidence>
<dbReference type="GO" id="GO:0000287">
    <property type="term" value="F:magnesium ion binding"/>
    <property type="evidence" value="ECO:0007669"/>
    <property type="project" value="UniProtKB-UniRule"/>
</dbReference>
<dbReference type="PATRIC" id="fig|742738.3.peg.3288"/>
<dbReference type="Pfam" id="PF00920">
    <property type="entry name" value="ILVD_EDD_N"/>
    <property type="match status" value="1"/>
</dbReference>
<dbReference type="SUPFAM" id="SSF52016">
    <property type="entry name" value="LeuD/IlvD-like"/>
    <property type="match status" value="1"/>
</dbReference>
<dbReference type="InterPro" id="IPR056740">
    <property type="entry name" value="ILV_EDD_C"/>
</dbReference>
<keyword evidence="10 15" id="KW-0100">Branched-chain amino acid biosynthesis</keyword>
<evidence type="ECO:0000256" key="8">
    <source>
        <dbReference type="ARBA" id="ARBA00023014"/>
    </source>
</evidence>
<comment type="catalytic activity">
    <reaction evidence="11">
        <text>(2R)-2,3-dihydroxy-3-methylbutanoate = 3-methyl-2-oxobutanoate + H2O</text>
        <dbReference type="Rhea" id="RHEA:24809"/>
        <dbReference type="ChEBI" id="CHEBI:11851"/>
        <dbReference type="ChEBI" id="CHEBI:15377"/>
        <dbReference type="ChEBI" id="CHEBI:49072"/>
        <dbReference type="EC" id="4.2.1.9"/>
    </reaction>
    <physiologicalReaction direction="left-to-right" evidence="11">
        <dbReference type="Rhea" id="RHEA:24810"/>
    </physiologicalReaction>
</comment>
<evidence type="ECO:0000256" key="2">
    <source>
        <dbReference type="ARBA" id="ARBA00006486"/>
    </source>
</evidence>
<keyword evidence="19" id="KW-1185">Reference proteome</keyword>
<dbReference type="FunFam" id="3.50.30.80:FF:000001">
    <property type="entry name" value="Dihydroxy-acid dehydratase"/>
    <property type="match status" value="1"/>
</dbReference>
<dbReference type="GO" id="GO:0009099">
    <property type="term" value="P:L-valine biosynthetic process"/>
    <property type="evidence" value="ECO:0007669"/>
    <property type="project" value="UniProtKB-UniRule"/>
</dbReference>
<sequence length="563" mass="60040">MSEPMDLIYKDPKYPSSKVVNGLSMAGPRAHLRGMGLVNEELAKPFIGVINTYNEMHPGHIHLNRIGQLVKDGVREAGGVPFEVNTISLCDGFSQGHVGMCSVLPSREVIADSIEVYAGGHQLDGLVLIGGCDKIVPAMIMAALRINLPTVLVTGGPMMPAVYKGKQYGTYELKEMAGKLTRGEISREEYEYMEGLMSPTPGSCAMMGTANTMSIIAEAMGLTMPGSACAHAVSGKKNRVAKESGMAVVRLVEEDIRPRDIVTQEMLELAVRVGLSVGGSTNMTLHMPAIAHEAKLHMSLEEIGRLSAETPYLAKIKPSGSHTMLDLDQAGGVGAVMRELDGLINLDQMTVNGKTHRQNVERVVEHNPEVIRPVSDAYSDHGSITVLKGNLAPDGAVIKQSAVAAAMRRHSGPARCFECEEDAVKAIYGGAVQHGEVLVIRNEGPQGGPGMREMLTATAALVGMGFSESVALVTDGRFSGATRGPCIGHVSPETSRRGPIAIVQDGDRIDIDIDAGTLHVDLSDGEIARRLAELPPYQPKVTEGYLARYARNVEPAARGAILD</sequence>